<dbReference type="RefSeq" id="XP_024742889.1">
    <property type="nucleotide sequence ID" value="XM_024873784.1"/>
</dbReference>
<dbReference type="STRING" id="1095630.A0A2J6TSK2"/>
<accession>A0A2J6TSK2</accession>
<organism evidence="1 2">
    <name type="scientific">Hyaloscypha bicolor E</name>
    <dbReference type="NCBI Taxonomy" id="1095630"/>
    <lineage>
        <taxon>Eukaryota</taxon>
        <taxon>Fungi</taxon>
        <taxon>Dikarya</taxon>
        <taxon>Ascomycota</taxon>
        <taxon>Pezizomycotina</taxon>
        <taxon>Leotiomycetes</taxon>
        <taxon>Helotiales</taxon>
        <taxon>Hyaloscyphaceae</taxon>
        <taxon>Hyaloscypha</taxon>
        <taxon>Hyaloscypha bicolor</taxon>
    </lineage>
</organism>
<proteinExistence type="predicted"/>
<dbReference type="EMBL" id="KZ613745">
    <property type="protein sequence ID" value="PMD65985.1"/>
    <property type="molecule type" value="Genomic_DNA"/>
</dbReference>
<dbReference type="InParanoid" id="A0A2J6TSK2"/>
<dbReference type="AlphaFoldDB" id="A0A2J6TSK2"/>
<dbReference type="GeneID" id="36581864"/>
<evidence type="ECO:0000313" key="2">
    <source>
        <dbReference type="Proteomes" id="UP000235371"/>
    </source>
</evidence>
<dbReference type="OrthoDB" id="3596146at2759"/>
<gene>
    <name evidence="1" type="ORF">K444DRAFT_517556</name>
</gene>
<sequence>MALQINSTEVLGARLLREVAAEEGSLEDLLKDLRTHSNHVRPSRTGIPVLDDLWKQHGGNLSITGRGFPLIYSMISHLVRDLEGTVAVLDLDGRFSPSHLMGMGLSMGDLGHVHVFRCSKERLKVTLQGLENYMLWGKHGSKGREWMGTFVLGGVGGDVMVGWRGWLGVERVTVGAFGEGISVEEAWGERERRQEVVDGKGWRGFCEMEEFRWG</sequence>
<protein>
    <submittedName>
        <fullName evidence="1">Uncharacterized protein</fullName>
    </submittedName>
</protein>
<keyword evidence="2" id="KW-1185">Reference proteome</keyword>
<reference evidence="1 2" key="1">
    <citation type="submission" date="2016-04" db="EMBL/GenBank/DDBJ databases">
        <title>A degradative enzymes factory behind the ericoid mycorrhizal symbiosis.</title>
        <authorList>
            <consortium name="DOE Joint Genome Institute"/>
            <person name="Martino E."/>
            <person name="Morin E."/>
            <person name="Grelet G."/>
            <person name="Kuo A."/>
            <person name="Kohler A."/>
            <person name="Daghino S."/>
            <person name="Barry K."/>
            <person name="Choi C."/>
            <person name="Cichocki N."/>
            <person name="Clum A."/>
            <person name="Copeland A."/>
            <person name="Hainaut M."/>
            <person name="Haridas S."/>
            <person name="Labutti K."/>
            <person name="Lindquist E."/>
            <person name="Lipzen A."/>
            <person name="Khouja H.-R."/>
            <person name="Murat C."/>
            <person name="Ohm R."/>
            <person name="Olson A."/>
            <person name="Spatafora J."/>
            <person name="Veneault-Fourrey C."/>
            <person name="Henrissat B."/>
            <person name="Grigoriev I."/>
            <person name="Martin F."/>
            <person name="Perotto S."/>
        </authorList>
    </citation>
    <scope>NUCLEOTIDE SEQUENCE [LARGE SCALE GENOMIC DNA]</scope>
    <source>
        <strain evidence="1 2">E</strain>
    </source>
</reference>
<name>A0A2J6TSK2_9HELO</name>
<evidence type="ECO:0000313" key="1">
    <source>
        <dbReference type="EMBL" id="PMD65985.1"/>
    </source>
</evidence>
<dbReference type="Proteomes" id="UP000235371">
    <property type="component" value="Unassembled WGS sequence"/>
</dbReference>